<evidence type="ECO:0000313" key="8">
    <source>
        <dbReference type="EMBL" id="MED6133532.1"/>
    </source>
</evidence>
<keyword evidence="3" id="KW-0238">DNA-binding</keyword>
<name>A0ABU6SB18_9FABA</name>
<evidence type="ECO:0000256" key="1">
    <source>
        <dbReference type="ARBA" id="ARBA00004123"/>
    </source>
</evidence>
<feature type="compositionally biased region" description="Basic and acidic residues" evidence="6">
    <location>
        <begin position="85"/>
        <end position="124"/>
    </location>
</feature>
<comment type="subcellular location">
    <subcellularLocation>
        <location evidence="1">Nucleus</location>
    </subcellularLocation>
</comment>
<accession>A0ABU6SB18</accession>
<dbReference type="PANTHER" id="PTHR31282">
    <property type="entry name" value="WRKY TRANSCRIPTION FACTOR 21-RELATED"/>
    <property type="match status" value="1"/>
</dbReference>
<keyword evidence="4" id="KW-0804">Transcription</keyword>
<keyword evidence="5" id="KW-0539">Nucleus</keyword>
<dbReference type="InterPro" id="IPR003657">
    <property type="entry name" value="WRKY_dom"/>
</dbReference>
<evidence type="ECO:0000256" key="6">
    <source>
        <dbReference type="SAM" id="MobiDB-lite"/>
    </source>
</evidence>
<evidence type="ECO:0000256" key="2">
    <source>
        <dbReference type="ARBA" id="ARBA00023015"/>
    </source>
</evidence>
<reference evidence="8 9" key="1">
    <citation type="journal article" date="2023" name="Plants (Basel)">
        <title>Bridging the Gap: Combining Genomics and Transcriptomics Approaches to Understand Stylosanthes scabra, an Orphan Legume from the Brazilian Caatinga.</title>
        <authorList>
            <person name="Ferreira-Neto J.R.C."/>
            <person name="da Silva M.D."/>
            <person name="Binneck E."/>
            <person name="de Melo N.F."/>
            <person name="da Silva R.H."/>
            <person name="de Melo A.L.T.M."/>
            <person name="Pandolfi V."/>
            <person name="Bustamante F.O."/>
            <person name="Brasileiro-Vidal A.C."/>
            <person name="Benko-Iseppon A.M."/>
        </authorList>
    </citation>
    <scope>NUCLEOTIDE SEQUENCE [LARGE SCALE GENOMIC DNA]</scope>
    <source>
        <tissue evidence="8">Leaves</tissue>
    </source>
</reference>
<evidence type="ECO:0000256" key="5">
    <source>
        <dbReference type="ARBA" id="ARBA00023242"/>
    </source>
</evidence>
<evidence type="ECO:0000259" key="7">
    <source>
        <dbReference type="PROSITE" id="PS50811"/>
    </source>
</evidence>
<evidence type="ECO:0000313" key="9">
    <source>
        <dbReference type="Proteomes" id="UP001341840"/>
    </source>
</evidence>
<proteinExistence type="predicted"/>
<dbReference type="InterPro" id="IPR036576">
    <property type="entry name" value="WRKY_dom_sf"/>
</dbReference>
<dbReference type="PROSITE" id="PS50811">
    <property type="entry name" value="WRKY"/>
    <property type="match status" value="1"/>
</dbReference>
<dbReference type="SMART" id="SM00774">
    <property type="entry name" value="WRKY"/>
    <property type="match status" value="1"/>
</dbReference>
<comment type="caution">
    <text evidence="8">The sequence shown here is derived from an EMBL/GenBank/DDBJ whole genome shotgun (WGS) entry which is preliminary data.</text>
</comment>
<dbReference type="InterPro" id="IPR044810">
    <property type="entry name" value="WRKY_plant"/>
</dbReference>
<organism evidence="8 9">
    <name type="scientific">Stylosanthes scabra</name>
    <dbReference type="NCBI Taxonomy" id="79078"/>
    <lineage>
        <taxon>Eukaryota</taxon>
        <taxon>Viridiplantae</taxon>
        <taxon>Streptophyta</taxon>
        <taxon>Embryophyta</taxon>
        <taxon>Tracheophyta</taxon>
        <taxon>Spermatophyta</taxon>
        <taxon>Magnoliopsida</taxon>
        <taxon>eudicotyledons</taxon>
        <taxon>Gunneridae</taxon>
        <taxon>Pentapetalae</taxon>
        <taxon>rosids</taxon>
        <taxon>fabids</taxon>
        <taxon>Fabales</taxon>
        <taxon>Fabaceae</taxon>
        <taxon>Papilionoideae</taxon>
        <taxon>50 kb inversion clade</taxon>
        <taxon>dalbergioids sensu lato</taxon>
        <taxon>Dalbergieae</taxon>
        <taxon>Pterocarpus clade</taxon>
        <taxon>Stylosanthes</taxon>
    </lineage>
</organism>
<dbReference type="Gene3D" id="2.20.25.80">
    <property type="entry name" value="WRKY domain"/>
    <property type="match status" value="1"/>
</dbReference>
<gene>
    <name evidence="8" type="ORF">PIB30_029081</name>
</gene>
<evidence type="ECO:0000256" key="4">
    <source>
        <dbReference type="ARBA" id="ARBA00023163"/>
    </source>
</evidence>
<dbReference type="SUPFAM" id="SSF118290">
    <property type="entry name" value="WRKY DNA-binding domain"/>
    <property type="match status" value="1"/>
</dbReference>
<feature type="domain" description="WRKY" evidence="7">
    <location>
        <begin position="106"/>
        <end position="141"/>
    </location>
</feature>
<dbReference type="EMBL" id="JASCZI010060532">
    <property type="protein sequence ID" value="MED6133532.1"/>
    <property type="molecule type" value="Genomic_DNA"/>
</dbReference>
<keyword evidence="2" id="KW-0805">Transcription regulation</keyword>
<dbReference type="Pfam" id="PF03106">
    <property type="entry name" value="WRKY"/>
    <property type="match status" value="1"/>
</dbReference>
<feature type="region of interest" description="Disordered" evidence="6">
    <location>
        <begin position="75"/>
        <end position="124"/>
    </location>
</feature>
<protein>
    <recommendedName>
        <fullName evidence="7">WRKY domain-containing protein</fullName>
    </recommendedName>
</protein>
<keyword evidence="9" id="KW-1185">Reference proteome</keyword>
<dbReference type="Proteomes" id="UP001341840">
    <property type="component" value="Unassembled WGS sequence"/>
</dbReference>
<sequence length="141" mass="16756">MEDADGVIREHRIKAILEVLQRGLRSANKLKQIVNNNGDRQDDDNESSPRNHLINEIISSFDQGIFLLTKYPIHHQSSSSSHHGLPPDKRDSCQRKINMETWKKESEKEREEDGHQWRKYGHKEIQDEKYPRNYFRCTHKH</sequence>
<evidence type="ECO:0000256" key="3">
    <source>
        <dbReference type="ARBA" id="ARBA00023125"/>
    </source>
</evidence>